<dbReference type="Gene3D" id="2.30.40.10">
    <property type="entry name" value="Urease, subunit C, domain 1"/>
    <property type="match status" value="1"/>
</dbReference>
<dbReference type="Pfam" id="PF01979">
    <property type="entry name" value="Amidohydro_1"/>
    <property type="match status" value="1"/>
</dbReference>
<evidence type="ECO:0000259" key="7">
    <source>
        <dbReference type="Pfam" id="PF01979"/>
    </source>
</evidence>
<proteinExistence type="inferred from homology"/>
<feature type="domain" description="Adenine deaminase C-terminal" evidence="8">
    <location>
        <begin position="435"/>
        <end position="601"/>
    </location>
</feature>
<evidence type="ECO:0000313" key="9">
    <source>
        <dbReference type="EMBL" id="MBF4807488.1"/>
    </source>
</evidence>
<dbReference type="InterPro" id="IPR006679">
    <property type="entry name" value="Adenine_deam"/>
</dbReference>
<dbReference type="SUPFAM" id="SSF51556">
    <property type="entry name" value="Metallo-dependent hydrolases"/>
    <property type="match status" value="1"/>
</dbReference>
<dbReference type="GO" id="GO:0000034">
    <property type="term" value="F:adenine deaminase activity"/>
    <property type="evidence" value="ECO:0007669"/>
    <property type="project" value="UniProtKB-UniRule"/>
</dbReference>
<feature type="domain" description="Amidohydrolase-related" evidence="7">
    <location>
        <begin position="85"/>
        <end position="372"/>
    </location>
</feature>
<reference evidence="9" key="1">
    <citation type="submission" date="2020-04" db="EMBL/GenBank/DDBJ databases">
        <title>Deep metagenomics examines the oral microbiome during advanced dental caries in children, revealing novel taxa and co-occurrences with host molecules.</title>
        <authorList>
            <person name="Baker J.L."/>
            <person name="Morton J.T."/>
            <person name="Dinis M."/>
            <person name="Alvarez R."/>
            <person name="Tran N.C."/>
            <person name="Knight R."/>
            <person name="Edlund A."/>
        </authorList>
    </citation>
    <scope>NUCLEOTIDE SEQUENCE</scope>
    <source>
        <strain evidence="9">JCVI_38_bin.5</strain>
    </source>
</reference>
<dbReference type="InterPro" id="IPR032466">
    <property type="entry name" value="Metal_Hydrolase"/>
</dbReference>
<evidence type="ECO:0000256" key="1">
    <source>
        <dbReference type="ARBA" id="ARBA00006773"/>
    </source>
</evidence>
<keyword evidence="3 6" id="KW-0378">Hydrolase</keyword>
<dbReference type="EC" id="3.5.4.2" evidence="2 6"/>
<dbReference type="GO" id="GO:0006146">
    <property type="term" value="P:adenine catabolic process"/>
    <property type="evidence" value="ECO:0007669"/>
    <property type="project" value="InterPro"/>
</dbReference>
<dbReference type="Pfam" id="PF13382">
    <property type="entry name" value="Adenine_deam_C"/>
    <property type="match status" value="1"/>
</dbReference>
<dbReference type="Proteomes" id="UP000698335">
    <property type="component" value="Unassembled WGS sequence"/>
</dbReference>
<dbReference type="NCBIfam" id="TIGR01178">
    <property type="entry name" value="ade"/>
    <property type="match status" value="1"/>
</dbReference>
<evidence type="ECO:0000313" key="10">
    <source>
        <dbReference type="Proteomes" id="UP000698335"/>
    </source>
</evidence>
<dbReference type="HAMAP" id="MF_01518">
    <property type="entry name" value="Adenine_deamin"/>
    <property type="match status" value="1"/>
</dbReference>
<dbReference type="AlphaFoldDB" id="A0A930VZ82"/>
<name>A0A930VZ82_9ACTN</name>
<evidence type="ECO:0000256" key="3">
    <source>
        <dbReference type="ARBA" id="ARBA00022801"/>
    </source>
</evidence>
<evidence type="ECO:0000256" key="2">
    <source>
        <dbReference type="ARBA" id="ARBA00012782"/>
    </source>
</evidence>
<sequence>MLNKFCKMPLWECNRTLIRVAQGQEPAELVIRHARLISVTTHEILEDTDIAIACGRVAYVGIAPYTAEHCIGEKTRVIDAQGSLVAPGFMDGHIHVESSMVGVDEYARAVVPHGTTGIYWDPHELCNVTGLEGVAEVAKVAAKVPLKAMITTPSCVPAVPGFEDTGASVDAAGVEETMSWDGVVALGEMMNYPGILSCQDNAIEEVNATLKAGCTATGHYSVCETDRGLNAYIASGVSSCHESIRAEDVLAKLRLGMYAQIREGSAWQNLHDLAPAVTDGKIDTRLCNLVSDDNHPNTLVSDGHLDRILRMAVREGIDPVTAIQMVTINVATYFQVGEDMGSVTPGKCADLVFLEDLKDFRVTRTIIDGEVVAEDGKALFEAGGYVYPSWMTDTMHVSVKIDENTFHIPAVDADGKALSGDFATVRSMVVAPGSTITGSTEAQAPIVDGCLTADPSQDLLKTFVFERHHDTGTYAYGFVKGFGIHGALAQTVAHDAHNLLVVGDNDADMALAAKTLVECGGGEVAVQDGKILGLVKLPICGLMSPEHVEKVAADVDNIEAAWENMGCTMPSPFMTMGLLSLACIPSLRLTNRGYVDTDTFQFVPLVIDSEA</sequence>
<evidence type="ECO:0000256" key="4">
    <source>
        <dbReference type="ARBA" id="ARBA00023211"/>
    </source>
</evidence>
<comment type="caution">
    <text evidence="9">The sequence shown here is derived from an EMBL/GenBank/DDBJ whole genome shotgun (WGS) entry which is preliminary data.</text>
</comment>
<accession>A0A930VZ82</accession>
<keyword evidence="4 6" id="KW-0464">Manganese</keyword>
<dbReference type="InterPro" id="IPR006680">
    <property type="entry name" value="Amidohydro-rel"/>
</dbReference>
<dbReference type="Gene3D" id="3.20.20.140">
    <property type="entry name" value="Metal-dependent hydrolases"/>
    <property type="match status" value="1"/>
</dbReference>
<dbReference type="InterPro" id="IPR011059">
    <property type="entry name" value="Metal-dep_hydrolase_composite"/>
</dbReference>
<dbReference type="SUPFAM" id="SSF51338">
    <property type="entry name" value="Composite domain of metallo-dependent hydrolases"/>
    <property type="match status" value="1"/>
</dbReference>
<evidence type="ECO:0000256" key="6">
    <source>
        <dbReference type="HAMAP-Rule" id="MF_01518"/>
    </source>
</evidence>
<evidence type="ECO:0000259" key="8">
    <source>
        <dbReference type="Pfam" id="PF13382"/>
    </source>
</evidence>
<gene>
    <name evidence="6 9" type="primary">ade</name>
    <name evidence="9" type="ORF">HXK26_02165</name>
</gene>
<comment type="cofactor">
    <cofactor evidence="6">
        <name>Mn(2+)</name>
        <dbReference type="ChEBI" id="CHEBI:29035"/>
    </cofactor>
</comment>
<comment type="catalytic activity">
    <reaction evidence="5 6">
        <text>adenine + H2O + H(+) = hypoxanthine + NH4(+)</text>
        <dbReference type="Rhea" id="RHEA:23688"/>
        <dbReference type="ChEBI" id="CHEBI:15377"/>
        <dbReference type="ChEBI" id="CHEBI:15378"/>
        <dbReference type="ChEBI" id="CHEBI:16708"/>
        <dbReference type="ChEBI" id="CHEBI:17368"/>
        <dbReference type="ChEBI" id="CHEBI:28938"/>
        <dbReference type="EC" id="3.5.4.2"/>
    </reaction>
</comment>
<dbReference type="RefSeq" id="WP_273060510.1">
    <property type="nucleotide sequence ID" value="NZ_CAUOKZ010000011.1"/>
</dbReference>
<dbReference type="PANTHER" id="PTHR11113:SF2">
    <property type="entry name" value="ADENINE DEAMINASE"/>
    <property type="match status" value="1"/>
</dbReference>
<dbReference type="InterPro" id="IPR026912">
    <property type="entry name" value="Adenine_deam_C"/>
</dbReference>
<protein>
    <recommendedName>
        <fullName evidence="2 6">Adenine deaminase</fullName>
        <shortName evidence="6">Adenase</shortName>
        <shortName evidence="6">Adenine aminase</shortName>
        <ecNumber evidence="2 6">3.5.4.2</ecNumber>
    </recommendedName>
</protein>
<evidence type="ECO:0000256" key="5">
    <source>
        <dbReference type="ARBA" id="ARBA00047720"/>
    </source>
</evidence>
<organism evidence="9 10">
    <name type="scientific">Lancefieldella rimae</name>
    <dbReference type="NCBI Taxonomy" id="1383"/>
    <lineage>
        <taxon>Bacteria</taxon>
        <taxon>Bacillati</taxon>
        <taxon>Actinomycetota</taxon>
        <taxon>Coriobacteriia</taxon>
        <taxon>Coriobacteriales</taxon>
        <taxon>Atopobiaceae</taxon>
        <taxon>Lancefieldella</taxon>
    </lineage>
</organism>
<dbReference type="PANTHER" id="PTHR11113">
    <property type="entry name" value="N-ACETYLGLUCOSAMINE-6-PHOSPHATE DEACETYLASE"/>
    <property type="match status" value="1"/>
</dbReference>
<dbReference type="EMBL" id="JABZGW010000056">
    <property type="protein sequence ID" value="MBF4807488.1"/>
    <property type="molecule type" value="Genomic_DNA"/>
</dbReference>
<comment type="similarity">
    <text evidence="1 6">Belongs to the metallo-dependent hydrolases superfamily. Adenine deaminase family.</text>
</comment>